<evidence type="ECO:0000256" key="1">
    <source>
        <dbReference type="SAM" id="SignalP"/>
    </source>
</evidence>
<reference evidence="2 3" key="1">
    <citation type="submission" date="2018-06" db="EMBL/GenBank/DDBJ databases">
        <title>Genomic Encyclopedia of Archaeal and Bacterial Type Strains, Phase II (KMG-II): from individual species to whole genera.</title>
        <authorList>
            <person name="Goeker M."/>
        </authorList>
    </citation>
    <scope>NUCLEOTIDE SEQUENCE [LARGE SCALE GENOMIC DNA]</scope>
    <source>
        <strain evidence="2 3">DSM 15361</strain>
    </source>
</reference>
<proteinExistence type="predicted"/>
<organism evidence="2 3">
    <name type="scientific">Mesonia algae</name>
    <dbReference type="NCBI Taxonomy" id="213248"/>
    <lineage>
        <taxon>Bacteria</taxon>
        <taxon>Pseudomonadati</taxon>
        <taxon>Bacteroidota</taxon>
        <taxon>Flavobacteriia</taxon>
        <taxon>Flavobacteriales</taxon>
        <taxon>Flavobacteriaceae</taxon>
        <taxon>Mesonia</taxon>
    </lineage>
</organism>
<feature type="chain" id="PRO_5016003169" evidence="1">
    <location>
        <begin position="25"/>
        <end position="277"/>
    </location>
</feature>
<comment type="caution">
    <text evidence="2">The sequence shown here is derived from an EMBL/GenBank/DDBJ whole genome shotgun (WGS) entry which is preliminary data.</text>
</comment>
<keyword evidence="1" id="KW-0732">Signal</keyword>
<evidence type="ECO:0000313" key="2">
    <source>
        <dbReference type="EMBL" id="PZW43803.1"/>
    </source>
</evidence>
<gene>
    <name evidence="2" type="ORF">LX95_00127</name>
</gene>
<dbReference type="AlphaFoldDB" id="A0A2W7IYQ4"/>
<dbReference type="PROSITE" id="PS51257">
    <property type="entry name" value="PROKAR_LIPOPROTEIN"/>
    <property type="match status" value="1"/>
</dbReference>
<sequence length="277" mass="31868">MNLLKPYISKLSLFLILFSTLLFTSCEDVIDVDLDSSSERLVIDAEILWKKQTDGTQQEIKLSRLTNYYETETIKVSDAQVLIKNSAGESFIFQESEEEGTYKCTDFLPQLLETYTLEIVVDEELYTATEMLMPVPEINRIEQDDEGGFLGDEIEVSFFYNDPIDETNFYLTDIRTTFLPLPEYNLTDDDFYNGNEIEDSFSNEDLEVGDDIRITFRGISASFYNYMNLILETTSGNPFSTPPANIRGNIINQTQTENYALGYFRLSEGHQFTYTVE</sequence>
<feature type="signal peptide" evidence="1">
    <location>
        <begin position="1"/>
        <end position="24"/>
    </location>
</feature>
<keyword evidence="3" id="KW-1185">Reference proteome</keyword>
<dbReference type="EMBL" id="QKYV01000001">
    <property type="protein sequence ID" value="PZW43803.1"/>
    <property type="molecule type" value="Genomic_DNA"/>
</dbReference>
<evidence type="ECO:0000313" key="3">
    <source>
        <dbReference type="Proteomes" id="UP000249542"/>
    </source>
</evidence>
<dbReference type="RefSeq" id="WP_111539493.1">
    <property type="nucleotide sequence ID" value="NZ_QKYV01000001.1"/>
</dbReference>
<accession>A0A2W7IYQ4</accession>
<protein>
    <submittedName>
        <fullName evidence="2">Uncharacterized protein DUF4249</fullName>
    </submittedName>
</protein>
<name>A0A2W7IYQ4_9FLAO</name>
<dbReference type="InterPro" id="IPR025345">
    <property type="entry name" value="DUF4249"/>
</dbReference>
<dbReference type="Pfam" id="PF14054">
    <property type="entry name" value="DUF4249"/>
    <property type="match status" value="1"/>
</dbReference>
<dbReference type="Proteomes" id="UP000249542">
    <property type="component" value="Unassembled WGS sequence"/>
</dbReference>